<dbReference type="Gene3D" id="2.40.110.10">
    <property type="entry name" value="Butyryl-CoA Dehydrogenase, subunit A, domain 2"/>
    <property type="match status" value="1"/>
</dbReference>
<gene>
    <name evidence="8" type="ORF">ACFFQA_00545</name>
</gene>
<evidence type="ECO:0000259" key="6">
    <source>
        <dbReference type="Pfam" id="PF01756"/>
    </source>
</evidence>
<evidence type="ECO:0000313" key="9">
    <source>
        <dbReference type="Proteomes" id="UP001589693"/>
    </source>
</evidence>
<protein>
    <submittedName>
        <fullName evidence="8">Acyl-CoA dehydrogenase</fullName>
    </submittedName>
</protein>
<dbReference type="InterPro" id="IPR002655">
    <property type="entry name" value="Acyl-CoA_oxidase_C"/>
</dbReference>
<accession>A0ABV5ZQH4</accession>
<dbReference type="PANTHER" id="PTHR10909:SF382">
    <property type="entry name" value="ACYL-COENZYME A OXIDASE"/>
    <property type="match status" value="1"/>
</dbReference>
<dbReference type="InterPro" id="IPR012258">
    <property type="entry name" value="Acyl-CoA_oxidase"/>
</dbReference>
<comment type="caution">
    <text evidence="8">The sequence shown here is derived from an EMBL/GenBank/DDBJ whole genome shotgun (WGS) entry which is preliminary data.</text>
</comment>
<dbReference type="Pfam" id="PF22924">
    <property type="entry name" value="ACOX_C_alpha1"/>
    <property type="match status" value="1"/>
</dbReference>
<dbReference type="SUPFAM" id="SSF47203">
    <property type="entry name" value="Acyl-CoA dehydrogenase C-terminal domain-like"/>
    <property type="match status" value="2"/>
</dbReference>
<proteinExistence type="inferred from homology"/>
<dbReference type="InterPro" id="IPR046373">
    <property type="entry name" value="Acyl-CoA_Oxase/DH_mid-dom_sf"/>
</dbReference>
<reference evidence="8 9" key="1">
    <citation type="submission" date="2024-09" db="EMBL/GenBank/DDBJ databases">
        <authorList>
            <person name="Sun Q."/>
            <person name="Mori K."/>
        </authorList>
    </citation>
    <scope>NUCLEOTIDE SEQUENCE [LARGE SCALE GENOMIC DNA]</scope>
    <source>
        <strain evidence="8 9">TBRC 7907</strain>
    </source>
</reference>
<dbReference type="Gene3D" id="1.20.140.10">
    <property type="entry name" value="Butyryl-CoA Dehydrogenase, subunit A, domain 3"/>
    <property type="match status" value="2"/>
</dbReference>
<keyword evidence="3" id="KW-0285">Flavoprotein</keyword>
<dbReference type="InterPro" id="IPR055060">
    <property type="entry name" value="ACOX_C_alpha1"/>
</dbReference>
<keyword evidence="9" id="KW-1185">Reference proteome</keyword>
<dbReference type="PIRSF" id="PIRSF000168">
    <property type="entry name" value="Acyl-CoA_oxidase"/>
    <property type="match status" value="1"/>
</dbReference>
<organism evidence="8 9">
    <name type="scientific">Allokutzneria oryzae</name>
    <dbReference type="NCBI Taxonomy" id="1378989"/>
    <lineage>
        <taxon>Bacteria</taxon>
        <taxon>Bacillati</taxon>
        <taxon>Actinomycetota</taxon>
        <taxon>Actinomycetes</taxon>
        <taxon>Pseudonocardiales</taxon>
        <taxon>Pseudonocardiaceae</taxon>
        <taxon>Allokutzneria</taxon>
    </lineage>
</organism>
<evidence type="ECO:0000256" key="5">
    <source>
        <dbReference type="ARBA" id="ARBA00023002"/>
    </source>
</evidence>
<dbReference type="Proteomes" id="UP001589693">
    <property type="component" value="Unassembled WGS sequence"/>
</dbReference>
<name>A0ABV5ZQH4_9PSEU</name>
<feature type="domain" description="Acyl-CoA oxidase C-alpha1" evidence="7">
    <location>
        <begin position="281"/>
        <end position="421"/>
    </location>
</feature>
<dbReference type="PANTHER" id="PTHR10909">
    <property type="entry name" value="ELECTRON TRANSPORT OXIDOREDUCTASE"/>
    <property type="match status" value="1"/>
</dbReference>
<evidence type="ECO:0000256" key="3">
    <source>
        <dbReference type="ARBA" id="ARBA00022630"/>
    </source>
</evidence>
<dbReference type="SUPFAM" id="SSF56645">
    <property type="entry name" value="Acyl-CoA dehydrogenase NM domain-like"/>
    <property type="match status" value="1"/>
</dbReference>
<evidence type="ECO:0000256" key="2">
    <source>
        <dbReference type="ARBA" id="ARBA00006288"/>
    </source>
</evidence>
<dbReference type="InterPro" id="IPR009100">
    <property type="entry name" value="AcylCoA_DH/oxidase_NM_dom_sf"/>
</dbReference>
<evidence type="ECO:0000256" key="4">
    <source>
        <dbReference type="ARBA" id="ARBA00022827"/>
    </source>
</evidence>
<feature type="domain" description="Acyl-CoA oxidase C-terminal" evidence="6">
    <location>
        <begin position="448"/>
        <end position="584"/>
    </location>
</feature>
<comment type="similarity">
    <text evidence="2">Belongs to the acyl-CoA oxidase family.</text>
</comment>
<dbReference type="EMBL" id="JBHLZU010000002">
    <property type="protein sequence ID" value="MFB9902413.1"/>
    <property type="molecule type" value="Genomic_DNA"/>
</dbReference>
<evidence type="ECO:0000259" key="7">
    <source>
        <dbReference type="Pfam" id="PF22924"/>
    </source>
</evidence>
<comment type="cofactor">
    <cofactor evidence="1">
        <name>FAD</name>
        <dbReference type="ChEBI" id="CHEBI:57692"/>
    </cofactor>
</comment>
<evidence type="ECO:0000313" key="8">
    <source>
        <dbReference type="EMBL" id="MFB9902413.1"/>
    </source>
</evidence>
<evidence type="ECO:0000256" key="1">
    <source>
        <dbReference type="ARBA" id="ARBA00001974"/>
    </source>
</evidence>
<dbReference type="Pfam" id="PF01756">
    <property type="entry name" value="ACOX"/>
    <property type="match status" value="1"/>
</dbReference>
<sequence>MNDRPLGPTASALAGALFGPDRDAVHLPWRQIIVTEVFRRAEGLDPTQRVALSYERLRALQDSVEHGDRLAADPRQLASMHEWTAMVDPATATVAGIHYNLFLGSLLDHDTHPKRELADFTTLRRTGTFLCTEVAHGNDVIALETTAEYDRTTAEFVLHTPSEGARKFMPNTSLVGGPKSGVVAARLIIDGQDHGVFLFLVPLSDERGFLPGVHVQPLPERVGSPIDHCLTYFEHVRLPREALLESEHGRIADDGSFDSAHGSLRKRVLRSIARVTVGKLCLTASALGGTRVALAIAVRYAERRTIAGARTGSRVPLAEIRSHHAPLLKGMATAYAMTFLHRSVETCWADRDPATAAEAERLVAISKGWITWQARTILDQCRERCGAQGLFLANRLAELANDLEGAITAEGDNLVIWVKASAEMMFEFDRATVATRRETSGAGEWTDPEFLRDLVAAVARTWHARAHTALRRDRNSDSLRRWNAAVAPATEATEAYARLLATDAFLAAADESGDPAARALLRRLCTLFALDYLAAHTGDLLAEGHITADLVGSLHETVNALLEDLAPEMATLVEGFDLPVQVLEAIPITSGEPLEGVVA</sequence>
<dbReference type="RefSeq" id="WP_377849501.1">
    <property type="nucleotide sequence ID" value="NZ_JBHLZU010000002.1"/>
</dbReference>
<dbReference type="InterPro" id="IPR036250">
    <property type="entry name" value="AcylCo_DH-like_C"/>
</dbReference>
<keyword evidence="5" id="KW-0560">Oxidoreductase</keyword>
<keyword evidence="4" id="KW-0274">FAD</keyword>